<dbReference type="InterPro" id="IPR032259">
    <property type="entry name" value="HIBYL-CoA-H"/>
</dbReference>
<reference evidence="6 7" key="1">
    <citation type="submission" date="2017-02" db="EMBL/GenBank/DDBJ databases">
        <authorList>
            <person name="Peterson S.W."/>
        </authorList>
    </citation>
    <scope>NUCLEOTIDE SEQUENCE [LARGE SCALE GENOMIC DNA]</scope>
    <source>
        <strain evidence="6 7">S285</strain>
    </source>
</reference>
<dbReference type="STRING" id="655015.B1812_16410"/>
<dbReference type="NCBIfam" id="NF004127">
    <property type="entry name" value="PRK05617.1"/>
    <property type="match status" value="1"/>
</dbReference>
<dbReference type="CDD" id="cd06558">
    <property type="entry name" value="crotonase-like"/>
    <property type="match status" value="1"/>
</dbReference>
<sequence length="365" mass="39301">MSESDVLVSRIGRLGHIRLNRPKALNSLTLDMVRRFTLALNDFGEDEGTIAVLVTGAGERGLCAGGDVRGLYEWRSAGENPYKPFWREEYQLNARIASFPKPYVAVMDGIVMGGGVGVSAHGNRRLVTERTKLAMPETGIGFIPDVGGTWLLTRDEGAGVYMALTGATVGAADAIQLGLADLCVDSRDIPRLISTLEQCERVQELDAALLNAACAPGESVLARRRALLDDAMAGDRVEDIIAALVFEGSPFARETAQEIGRKSPTSLRLTLALLKRAKRSDRLETCLLQEFRTACALLDTPDLREGVRAALIDKDRSPLWSPATLAEVDDATIAALLAGTQEAPPNFEPWARSADGGAQMEARIA</sequence>
<evidence type="ECO:0000256" key="4">
    <source>
        <dbReference type="SAM" id="MobiDB-lite"/>
    </source>
</evidence>
<dbReference type="GO" id="GO:0005829">
    <property type="term" value="C:cytosol"/>
    <property type="evidence" value="ECO:0007669"/>
    <property type="project" value="TreeGrafter"/>
</dbReference>
<dbReference type="EMBL" id="CP019948">
    <property type="protein sequence ID" value="ARN82403.1"/>
    <property type="molecule type" value="Genomic_DNA"/>
</dbReference>
<evidence type="ECO:0000313" key="6">
    <source>
        <dbReference type="EMBL" id="ARN82403.1"/>
    </source>
</evidence>
<feature type="domain" description="Enoyl-CoA hydratase/isomerase" evidence="5">
    <location>
        <begin position="15"/>
        <end position="336"/>
    </location>
</feature>
<dbReference type="GO" id="GO:0003860">
    <property type="term" value="F:3-hydroxyisobutyryl-CoA hydrolase activity"/>
    <property type="evidence" value="ECO:0007669"/>
    <property type="project" value="UniProtKB-EC"/>
</dbReference>
<dbReference type="RefSeq" id="WP_085772528.1">
    <property type="nucleotide sequence ID" value="NZ_AP027149.1"/>
</dbReference>
<dbReference type="AlphaFoldDB" id="A0A1W6MXX5"/>
<dbReference type="GO" id="GO:0006574">
    <property type="term" value="P:L-valine catabolic process"/>
    <property type="evidence" value="ECO:0007669"/>
    <property type="project" value="TreeGrafter"/>
</dbReference>
<dbReference type="InterPro" id="IPR045004">
    <property type="entry name" value="ECH_dom"/>
</dbReference>
<evidence type="ECO:0000256" key="2">
    <source>
        <dbReference type="ARBA" id="ARBA00011915"/>
    </source>
</evidence>
<keyword evidence="3 6" id="KW-0378">Hydrolase</keyword>
<dbReference type="InterPro" id="IPR029045">
    <property type="entry name" value="ClpP/crotonase-like_dom_sf"/>
</dbReference>
<protein>
    <recommendedName>
        <fullName evidence="2">3-hydroxyisobutyryl-CoA hydrolase</fullName>
        <ecNumber evidence="2">3.1.2.4</ecNumber>
    </recommendedName>
</protein>
<evidence type="ECO:0000313" key="7">
    <source>
        <dbReference type="Proteomes" id="UP000193978"/>
    </source>
</evidence>
<name>A0A1W6MXX5_9HYPH</name>
<organism evidence="6 7">
    <name type="scientific">Methylocystis bryophila</name>
    <dbReference type="NCBI Taxonomy" id="655015"/>
    <lineage>
        <taxon>Bacteria</taxon>
        <taxon>Pseudomonadati</taxon>
        <taxon>Pseudomonadota</taxon>
        <taxon>Alphaproteobacteria</taxon>
        <taxon>Hyphomicrobiales</taxon>
        <taxon>Methylocystaceae</taxon>
        <taxon>Methylocystis</taxon>
    </lineage>
</organism>
<evidence type="ECO:0000259" key="5">
    <source>
        <dbReference type="Pfam" id="PF16113"/>
    </source>
</evidence>
<dbReference type="Proteomes" id="UP000193978">
    <property type="component" value="Chromosome"/>
</dbReference>
<dbReference type="PANTHER" id="PTHR43176">
    <property type="entry name" value="3-HYDROXYISOBUTYRYL-COA HYDROLASE-RELATED"/>
    <property type="match status" value="1"/>
</dbReference>
<dbReference type="EC" id="3.1.2.4" evidence="2"/>
<proteinExistence type="predicted"/>
<keyword evidence="7" id="KW-1185">Reference proteome</keyword>
<dbReference type="KEGG" id="mbry:B1812_16410"/>
<dbReference type="SUPFAM" id="SSF52096">
    <property type="entry name" value="ClpP/crotonase"/>
    <property type="match status" value="1"/>
</dbReference>
<feature type="region of interest" description="Disordered" evidence="4">
    <location>
        <begin position="345"/>
        <end position="365"/>
    </location>
</feature>
<dbReference type="PANTHER" id="PTHR43176:SF3">
    <property type="entry name" value="3-HYDROXYISOBUTYRYL-COA HYDROLASE, MITOCHONDRIAL"/>
    <property type="match status" value="1"/>
</dbReference>
<evidence type="ECO:0000256" key="1">
    <source>
        <dbReference type="ARBA" id="ARBA00001709"/>
    </source>
</evidence>
<comment type="catalytic activity">
    <reaction evidence="1">
        <text>3-hydroxy-2-methylpropanoyl-CoA + H2O = 3-hydroxy-2-methylpropanoate + CoA + H(+)</text>
        <dbReference type="Rhea" id="RHEA:20888"/>
        <dbReference type="ChEBI" id="CHEBI:11805"/>
        <dbReference type="ChEBI" id="CHEBI:15377"/>
        <dbReference type="ChEBI" id="CHEBI:15378"/>
        <dbReference type="ChEBI" id="CHEBI:57287"/>
        <dbReference type="ChEBI" id="CHEBI:57340"/>
        <dbReference type="EC" id="3.1.2.4"/>
    </reaction>
</comment>
<dbReference type="OrthoDB" id="9790967at2"/>
<accession>A0A1W6MXX5</accession>
<dbReference type="Pfam" id="PF16113">
    <property type="entry name" value="ECH_2"/>
    <property type="match status" value="1"/>
</dbReference>
<dbReference type="Gene3D" id="3.90.226.10">
    <property type="entry name" value="2-enoyl-CoA Hydratase, Chain A, domain 1"/>
    <property type="match status" value="1"/>
</dbReference>
<gene>
    <name evidence="6" type="ORF">B1812_16410</name>
</gene>
<evidence type="ECO:0000256" key="3">
    <source>
        <dbReference type="ARBA" id="ARBA00022801"/>
    </source>
</evidence>